<sequence>MGYARSISIDSVKNVVYTDADIDEILAELNASVRGRTHSALISSKPNLDIAHLIAGAGMTSVRLACPAEHGGSIELTLVDGAWKRARDHDSR</sequence>
<reference evidence="1 2" key="1">
    <citation type="journal article" date="2013" name="Genome Announc.">
        <title>First draft genome sequence from a member of the genus agrococcus, isolated from modern microbialites.</title>
        <authorList>
            <person name="White R.A.III."/>
            <person name="Grassa C.J."/>
            <person name="Suttle C.A."/>
        </authorList>
    </citation>
    <scope>NUCLEOTIDE SEQUENCE [LARGE SCALE GENOMIC DNA]</scope>
    <source>
        <strain evidence="1 2">RW1</strain>
    </source>
</reference>
<keyword evidence="2" id="KW-1185">Reference proteome</keyword>
<dbReference type="AlphaFoldDB" id="U1LD99"/>
<name>U1LD99_9MICO</name>
<evidence type="ECO:0000313" key="2">
    <source>
        <dbReference type="Proteomes" id="UP000016462"/>
    </source>
</evidence>
<organism evidence="1 2">
    <name type="scientific">Agrococcus pavilionensis RW1</name>
    <dbReference type="NCBI Taxonomy" id="1330458"/>
    <lineage>
        <taxon>Bacteria</taxon>
        <taxon>Bacillati</taxon>
        <taxon>Actinomycetota</taxon>
        <taxon>Actinomycetes</taxon>
        <taxon>Micrococcales</taxon>
        <taxon>Microbacteriaceae</taxon>
        <taxon>Agrococcus</taxon>
    </lineage>
</organism>
<gene>
    <name evidence="1" type="ORF">L332_12185</name>
</gene>
<proteinExistence type="predicted"/>
<comment type="caution">
    <text evidence="1">The sequence shown here is derived from an EMBL/GenBank/DDBJ whole genome shotgun (WGS) entry which is preliminary data.</text>
</comment>
<evidence type="ECO:0000313" key="1">
    <source>
        <dbReference type="EMBL" id="ERG65193.1"/>
    </source>
</evidence>
<protein>
    <submittedName>
        <fullName evidence="1">Uncharacterized protein</fullName>
    </submittedName>
</protein>
<accession>U1LD99</accession>
<dbReference type="EMBL" id="ASHR01000008">
    <property type="protein sequence ID" value="ERG65193.1"/>
    <property type="molecule type" value="Genomic_DNA"/>
</dbReference>
<dbReference type="RefSeq" id="WP_021009660.1">
    <property type="nucleotide sequence ID" value="NZ_ASHR01000008.1"/>
</dbReference>
<dbReference type="Proteomes" id="UP000016462">
    <property type="component" value="Unassembled WGS sequence"/>
</dbReference>